<dbReference type="Proteomes" id="UP000005237">
    <property type="component" value="Unassembled WGS sequence"/>
</dbReference>
<evidence type="ECO:0000313" key="2">
    <source>
        <dbReference type="Proteomes" id="UP000005237"/>
    </source>
</evidence>
<keyword evidence="2" id="KW-1185">Reference proteome</keyword>
<name>A0A8R1EJA5_CAEJA</name>
<organism evidence="1 2">
    <name type="scientific">Caenorhabditis japonica</name>
    <dbReference type="NCBI Taxonomy" id="281687"/>
    <lineage>
        <taxon>Eukaryota</taxon>
        <taxon>Metazoa</taxon>
        <taxon>Ecdysozoa</taxon>
        <taxon>Nematoda</taxon>
        <taxon>Chromadorea</taxon>
        <taxon>Rhabditida</taxon>
        <taxon>Rhabditina</taxon>
        <taxon>Rhabditomorpha</taxon>
        <taxon>Rhabditoidea</taxon>
        <taxon>Rhabditidae</taxon>
        <taxon>Peloderinae</taxon>
        <taxon>Caenorhabditis</taxon>
    </lineage>
</organism>
<dbReference type="EnsemblMetazoa" id="CJA36082a.1">
    <property type="protein sequence ID" value="CJA36082a.1"/>
    <property type="gene ID" value="WBGene00211929"/>
</dbReference>
<proteinExistence type="predicted"/>
<sequence length="102" mass="11920">MGQIHNLECRETRKTIFKSLNDEEKEKVRAFCDIDESKIGRGVHEEFDENTRTVTHKVPIVNIEDAKPPLVVCVKLDLTNGDLERIIERKRWAEHLDLVYFG</sequence>
<dbReference type="AlphaFoldDB" id="A0A8R1EJA5"/>
<reference evidence="1" key="2">
    <citation type="submission" date="2022-06" db="UniProtKB">
        <authorList>
            <consortium name="EnsemblMetazoa"/>
        </authorList>
    </citation>
    <scope>IDENTIFICATION</scope>
    <source>
        <strain evidence="1">DF5081</strain>
    </source>
</reference>
<protein>
    <submittedName>
        <fullName evidence="1">Uncharacterized protein</fullName>
    </submittedName>
</protein>
<evidence type="ECO:0000313" key="1">
    <source>
        <dbReference type="EnsemblMetazoa" id="CJA36082a.1"/>
    </source>
</evidence>
<reference evidence="2" key="1">
    <citation type="submission" date="2010-08" db="EMBL/GenBank/DDBJ databases">
        <authorList>
            <consortium name="Caenorhabditis japonica Sequencing Consortium"/>
            <person name="Wilson R.K."/>
        </authorList>
    </citation>
    <scope>NUCLEOTIDE SEQUENCE [LARGE SCALE GENOMIC DNA]</scope>
    <source>
        <strain evidence="2">DF5081</strain>
    </source>
</reference>
<accession>A0A8R1EJA5</accession>